<dbReference type="RefSeq" id="WP_115931976.1">
    <property type="nucleotide sequence ID" value="NZ_QREH01000001.1"/>
</dbReference>
<dbReference type="SUPFAM" id="SSF140453">
    <property type="entry name" value="EsxAB dimer-like"/>
    <property type="match status" value="1"/>
</dbReference>
<dbReference type="InterPro" id="IPR036689">
    <property type="entry name" value="ESAT-6-like_sf"/>
</dbReference>
<keyword evidence="2" id="KW-1185">Reference proteome</keyword>
<name>A0A3D9LC58_9MICC</name>
<proteinExistence type="predicted"/>
<sequence>MATGSERLELQEGVDAFDKAAKDSGDSGELLIVELQNLEDATVSLESSFQGAGAQAFRSFINRVNECQGQVIEALSLINVGQGELYKAYNIQEQTELDDARAKEQGAELSW</sequence>
<dbReference type="AlphaFoldDB" id="A0A3D9LC58"/>
<gene>
    <name evidence="1" type="ORF">C8E99_1772</name>
</gene>
<evidence type="ECO:0000313" key="2">
    <source>
        <dbReference type="Proteomes" id="UP000256727"/>
    </source>
</evidence>
<reference evidence="1 2" key="1">
    <citation type="submission" date="2018-07" db="EMBL/GenBank/DDBJ databases">
        <title>Sequencing the genomes of 1000 actinobacteria strains.</title>
        <authorList>
            <person name="Klenk H.-P."/>
        </authorList>
    </citation>
    <scope>NUCLEOTIDE SEQUENCE [LARGE SCALE GENOMIC DNA]</scope>
    <source>
        <strain evidence="1 2">DSM 14442</strain>
    </source>
</reference>
<dbReference type="Gene3D" id="1.10.287.1060">
    <property type="entry name" value="ESAT-6-like"/>
    <property type="match status" value="1"/>
</dbReference>
<dbReference type="OrthoDB" id="4965356at2"/>
<comment type="caution">
    <text evidence="1">The sequence shown here is derived from an EMBL/GenBank/DDBJ whole genome shotgun (WGS) entry which is preliminary data.</text>
</comment>
<accession>A0A3D9LC58</accession>
<dbReference type="EMBL" id="QREH01000001">
    <property type="protein sequence ID" value="REE03948.1"/>
    <property type="molecule type" value="Genomic_DNA"/>
</dbReference>
<evidence type="ECO:0008006" key="3">
    <source>
        <dbReference type="Google" id="ProtNLM"/>
    </source>
</evidence>
<organism evidence="1 2">
    <name type="scientific">Citricoccus muralis</name>
    <dbReference type="NCBI Taxonomy" id="169134"/>
    <lineage>
        <taxon>Bacteria</taxon>
        <taxon>Bacillati</taxon>
        <taxon>Actinomycetota</taxon>
        <taxon>Actinomycetes</taxon>
        <taxon>Micrococcales</taxon>
        <taxon>Micrococcaceae</taxon>
        <taxon>Citricoccus</taxon>
    </lineage>
</organism>
<protein>
    <recommendedName>
        <fullName evidence="3">WXG100 family type VII secretion target</fullName>
    </recommendedName>
</protein>
<dbReference type="Proteomes" id="UP000256727">
    <property type="component" value="Unassembled WGS sequence"/>
</dbReference>
<evidence type="ECO:0000313" key="1">
    <source>
        <dbReference type="EMBL" id="REE03948.1"/>
    </source>
</evidence>